<keyword evidence="1" id="KW-1185">Reference proteome</keyword>
<name>A0AB40BZ78_DIOCR</name>
<evidence type="ECO:0000313" key="2">
    <source>
        <dbReference type="RefSeq" id="XP_039131508.1"/>
    </source>
</evidence>
<gene>
    <name evidence="2" type="primary">LOC120267898</name>
</gene>
<reference evidence="2" key="1">
    <citation type="submission" date="2025-08" db="UniProtKB">
        <authorList>
            <consortium name="RefSeq"/>
        </authorList>
    </citation>
    <scope>IDENTIFICATION</scope>
</reference>
<dbReference type="GeneID" id="120267898"/>
<dbReference type="Proteomes" id="UP001515500">
    <property type="component" value="Chromosome 8"/>
</dbReference>
<protein>
    <submittedName>
        <fullName evidence="2">Uncharacterized protein LOC120267898</fullName>
    </submittedName>
</protein>
<accession>A0AB40BZ78</accession>
<dbReference type="RefSeq" id="XP_039131508.1">
    <property type="nucleotide sequence ID" value="XM_039275574.1"/>
</dbReference>
<sequence>MQRNCDRGLVVTLFQMSFSKRHLQRRDRYLDLMDQASQTQEESNKSSILDKGNILLQVYGVGSQASIFIPSYRKAHLQEHHPRSYKLRLHSCVRLLISYKIKTKSIRRVCTR</sequence>
<dbReference type="AlphaFoldDB" id="A0AB40BZ78"/>
<evidence type="ECO:0000313" key="1">
    <source>
        <dbReference type="Proteomes" id="UP001515500"/>
    </source>
</evidence>
<proteinExistence type="predicted"/>
<organism evidence="1 2">
    <name type="scientific">Dioscorea cayennensis subsp. rotundata</name>
    <name type="common">White Guinea yam</name>
    <name type="synonym">Dioscorea rotundata</name>
    <dbReference type="NCBI Taxonomy" id="55577"/>
    <lineage>
        <taxon>Eukaryota</taxon>
        <taxon>Viridiplantae</taxon>
        <taxon>Streptophyta</taxon>
        <taxon>Embryophyta</taxon>
        <taxon>Tracheophyta</taxon>
        <taxon>Spermatophyta</taxon>
        <taxon>Magnoliopsida</taxon>
        <taxon>Liliopsida</taxon>
        <taxon>Dioscoreales</taxon>
        <taxon>Dioscoreaceae</taxon>
        <taxon>Dioscorea</taxon>
    </lineage>
</organism>